<evidence type="ECO:0000313" key="9">
    <source>
        <dbReference type="EMBL" id="SUZ31384.1"/>
    </source>
</evidence>
<feature type="transmembrane region" description="Helical" evidence="7">
    <location>
        <begin position="554"/>
        <end position="576"/>
    </location>
</feature>
<feature type="transmembrane region" description="Helical" evidence="7">
    <location>
        <begin position="588"/>
        <end position="607"/>
    </location>
</feature>
<dbReference type="AlphaFoldDB" id="A0A3B0MR45"/>
<dbReference type="InterPro" id="IPR050321">
    <property type="entry name" value="Glycosyltr_2/OpgH_subfam"/>
</dbReference>
<keyword evidence="5 7" id="KW-1133">Transmembrane helix</keyword>
<feature type="transmembrane region" description="Helical" evidence="7">
    <location>
        <begin position="192"/>
        <end position="211"/>
    </location>
</feature>
<gene>
    <name evidence="9" type="ORF">ROE7235_01125</name>
</gene>
<dbReference type="Pfam" id="PF05157">
    <property type="entry name" value="MshEN"/>
    <property type="match status" value="1"/>
</dbReference>
<sequence>MTGLAYQQQATDPPQRHAAFQVLDGDGPKRPLLGDILRAMGAISATQLMLATRQQGLRAALLCDILLARGWITDAQLMQALTRQFGAGFMTKDDPPPDPRLLDKLGVVRALSLQCLPWRAAGGMTVVASARPAEFEHHCAALESVFGPVVMVLITEAHLHDRILQLRRNRLRLWAETCVAEGESCRMLQNRWFSRALAAMLGVIALCVLLWPMGVLVGLTGVVVVALTVSTLLKLAAAFAALRRTPVPQDMPQDHGPLPIVSIMVPLYREPDVVPRLVNRLARLTWPRELTDILLVVEENDHLTRDALAAQSLPAWVRVIPVPDAKLKTKPRALNYAMTFARGSIVGVYDAEDAPEPDQIHRIVACFAHGPANLACVQGVLDFYNPQVNWLSRCFTIEYATWFRVILPGMQRLGLAVPLGGTTLFFRRDVLEELGGWDAHNVTEDADLGIRLARHGYVTHLLSTVTFEEANCHVLPWIKQRSRWLKGYAITWMVHMRHPARLLQQLGPWRFFGVQVLFLGTLVQFLFAPLLWSFWLMLMGLGHPLQDSLPGQAFVALAAVFLMAEAVTLALGAVALRARHHAGLWPWLPALHAYFPLAVLAVYKAVWELIAAPFYWDKTTHGKYSGATEATIVQA</sequence>
<proteinExistence type="predicted"/>
<protein>
    <submittedName>
        <fullName evidence="9">Beta-monoglucosyldiacylglycerol synthase</fullName>
        <ecNumber evidence="9">2.4.1.336</ecNumber>
    </submittedName>
</protein>
<dbReference type="CDD" id="cd06427">
    <property type="entry name" value="CESA_like_2"/>
    <property type="match status" value="1"/>
</dbReference>
<evidence type="ECO:0000256" key="5">
    <source>
        <dbReference type="ARBA" id="ARBA00022989"/>
    </source>
</evidence>
<dbReference type="PANTHER" id="PTHR43867:SF2">
    <property type="entry name" value="CELLULOSE SYNTHASE CATALYTIC SUBUNIT A [UDP-FORMING]"/>
    <property type="match status" value="1"/>
</dbReference>
<dbReference type="InterPro" id="IPR037257">
    <property type="entry name" value="T2SS_E_N_sf"/>
</dbReference>
<evidence type="ECO:0000256" key="1">
    <source>
        <dbReference type="ARBA" id="ARBA00004141"/>
    </source>
</evidence>
<dbReference type="EC" id="2.4.1.336" evidence="9"/>
<dbReference type="OrthoDB" id="7431422at2"/>
<keyword evidence="4 7" id="KW-0812">Transmembrane</keyword>
<comment type="subcellular location">
    <subcellularLocation>
        <location evidence="1">Membrane</location>
        <topology evidence="1">Multi-pass membrane protein</topology>
    </subcellularLocation>
</comment>
<dbReference type="GO" id="GO:0016757">
    <property type="term" value="F:glycosyltransferase activity"/>
    <property type="evidence" value="ECO:0007669"/>
    <property type="project" value="UniProtKB-KW"/>
</dbReference>
<dbReference type="Pfam" id="PF13641">
    <property type="entry name" value="Glyco_tranf_2_3"/>
    <property type="match status" value="1"/>
</dbReference>
<feature type="domain" description="Type II secretion system protein GspE N-terminal" evidence="8">
    <location>
        <begin position="86"/>
        <end position="169"/>
    </location>
</feature>
<dbReference type="GO" id="GO:0016020">
    <property type="term" value="C:membrane"/>
    <property type="evidence" value="ECO:0007669"/>
    <property type="project" value="UniProtKB-SubCell"/>
</dbReference>
<evidence type="ECO:0000313" key="10">
    <source>
        <dbReference type="Proteomes" id="UP000272908"/>
    </source>
</evidence>
<dbReference type="RefSeq" id="WP_121093772.1">
    <property type="nucleotide sequence ID" value="NZ_UIHC01000008.1"/>
</dbReference>
<name>A0A3B0MR45_9RHOB</name>
<keyword evidence="3 9" id="KW-0808">Transferase</keyword>
<dbReference type="EMBL" id="UIHC01000008">
    <property type="protein sequence ID" value="SUZ31384.1"/>
    <property type="molecule type" value="Genomic_DNA"/>
</dbReference>
<evidence type="ECO:0000256" key="2">
    <source>
        <dbReference type="ARBA" id="ARBA00022676"/>
    </source>
</evidence>
<dbReference type="SUPFAM" id="SSF160246">
    <property type="entry name" value="EspE N-terminal domain-like"/>
    <property type="match status" value="1"/>
</dbReference>
<evidence type="ECO:0000256" key="3">
    <source>
        <dbReference type="ARBA" id="ARBA00022679"/>
    </source>
</evidence>
<dbReference type="InterPro" id="IPR007831">
    <property type="entry name" value="T2SS_GspE_N"/>
</dbReference>
<feature type="transmembrane region" description="Helical" evidence="7">
    <location>
        <begin position="217"/>
        <end position="242"/>
    </location>
</feature>
<dbReference type="SUPFAM" id="SSF53448">
    <property type="entry name" value="Nucleotide-diphospho-sugar transferases"/>
    <property type="match status" value="1"/>
</dbReference>
<keyword evidence="6 7" id="KW-0472">Membrane</keyword>
<reference evidence="10" key="1">
    <citation type="submission" date="2018-08" db="EMBL/GenBank/DDBJ databases">
        <authorList>
            <person name="Rodrigo-Torres L."/>
            <person name="Arahal R. D."/>
            <person name="Lucena T."/>
        </authorList>
    </citation>
    <scope>NUCLEOTIDE SEQUENCE [LARGE SCALE GENOMIC DNA]</scope>
    <source>
        <strain evidence="10">CECT 7235</strain>
    </source>
</reference>
<evidence type="ECO:0000256" key="4">
    <source>
        <dbReference type="ARBA" id="ARBA00022692"/>
    </source>
</evidence>
<keyword evidence="10" id="KW-1185">Reference proteome</keyword>
<keyword evidence="2 9" id="KW-0328">Glycosyltransferase</keyword>
<dbReference type="InterPro" id="IPR029044">
    <property type="entry name" value="Nucleotide-diphossugar_trans"/>
</dbReference>
<accession>A0A3B0MR45</accession>
<evidence type="ECO:0000256" key="6">
    <source>
        <dbReference type="ARBA" id="ARBA00023136"/>
    </source>
</evidence>
<evidence type="ECO:0000259" key="8">
    <source>
        <dbReference type="Pfam" id="PF05157"/>
    </source>
</evidence>
<evidence type="ECO:0000256" key="7">
    <source>
        <dbReference type="SAM" id="Phobius"/>
    </source>
</evidence>
<organism evidence="9 10">
    <name type="scientific">Roseinatronobacter ekhonensis</name>
    <dbReference type="NCBI Taxonomy" id="254356"/>
    <lineage>
        <taxon>Bacteria</taxon>
        <taxon>Pseudomonadati</taxon>
        <taxon>Pseudomonadota</taxon>
        <taxon>Alphaproteobacteria</taxon>
        <taxon>Rhodobacterales</taxon>
        <taxon>Paracoccaceae</taxon>
        <taxon>Roseinatronobacter</taxon>
    </lineage>
</organism>
<dbReference type="PANTHER" id="PTHR43867">
    <property type="entry name" value="CELLULOSE SYNTHASE CATALYTIC SUBUNIT A [UDP-FORMING]"/>
    <property type="match status" value="1"/>
</dbReference>
<feature type="transmembrane region" description="Helical" evidence="7">
    <location>
        <begin position="511"/>
        <end position="534"/>
    </location>
</feature>
<dbReference type="Gene3D" id="3.90.550.10">
    <property type="entry name" value="Spore Coat Polysaccharide Biosynthesis Protein SpsA, Chain A"/>
    <property type="match status" value="1"/>
</dbReference>
<dbReference type="Proteomes" id="UP000272908">
    <property type="component" value="Unassembled WGS sequence"/>
</dbReference>